<proteinExistence type="predicted"/>
<evidence type="ECO:0000256" key="4">
    <source>
        <dbReference type="ARBA" id="ARBA00023012"/>
    </source>
</evidence>
<comment type="subcellular location">
    <subcellularLocation>
        <location evidence="1">Cytoplasm</location>
    </subcellularLocation>
</comment>
<keyword evidence="6 11" id="KW-0238">DNA-binding</keyword>
<dbReference type="GO" id="GO:0005737">
    <property type="term" value="C:cytoplasm"/>
    <property type="evidence" value="ECO:0007669"/>
    <property type="project" value="UniProtKB-SubCell"/>
</dbReference>
<dbReference type="SMART" id="SM00342">
    <property type="entry name" value="HTH_ARAC"/>
    <property type="match status" value="1"/>
</dbReference>
<dbReference type="OrthoDB" id="342399at2"/>
<organism evidence="11 12">
    <name type="scientific">Paenibacillus lautus</name>
    <name type="common">Bacillus lautus</name>
    <dbReference type="NCBI Taxonomy" id="1401"/>
    <lineage>
        <taxon>Bacteria</taxon>
        <taxon>Bacillati</taxon>
        <taxon>Bacillota</taxon>
        <taxon>Bacilli</taxon>
        <taxon>Bacillales</taxon>
        <taxon>Paenibacillaceae</taxon>
        <taxon>Paenibacillus</taxon>
    </lineage>
</organism>
<dbReference type="InterPro" id="IPR001789">
    <property type="entry name" value="Sig_transdc_resp-reg_receiver"/>
</dbReference>
<keyword evidence="4" id="KW-0902">Two-component regulatory system</keyword>
<dbReference type="InterPro" id="IPR051552">
    <property type="entry name" value="HptR"/>
</dbReference>
<evidence type="ECO:0000256" key="7">
    <source>
        <dbReference type="ARBA" id="ARBA00023163"/>
    </source>
</evidence>
<dbReference type="AlphaFoldDB" id="A0A1R1AZ89"/>
<dbReference type="SUPFAM" id="SSF46689">
    <property type="entry name" value="Homeodomain-like"/>
    <property type="match status" value="2"/>
</dbReference>
<keyword evidence="7" id="KW-0804">Transcription</keyword>
<dbReference type="Pfam" id="PF17853">
    <property type="entry name" value="GGDEF_2"/>
    <property type="match status" value="1"/>
</dbReference>
<dbReference type="CDD" id="cd17536">
    <property type="entry name" value="REC_YesN-like"/>
    <property type="match status" value="1"/>
</dbReference>
<evidence type="ECO:0000256" key="3">
    <source>
        <dbReference type="ARBA" id="ARBA00022553"/>
    </source>
</evidence>
<dbReference type="GO" id="GO:0043565">
    <property type="term" value="F:sequence-specific DNA binding"/>
    <property type="evidence" value="ECO:0007669"/>
    <property type="project" value="InterPro"/>
</dbReference>
<evidence type="ECO:0000256" key="6">
    <source>
        <dbReference type="ARBA" id="ARBA00023125"/>
    </source>
</evidence>
<dbReference type="PROSITE" id="PS50110">
    <property type="entry name" value="RESPONSE_REGULATORY"/>
    <property type="match status" value="1"/>
</dbReference>
<dbReference type="Gene3D" id="1.10.10.60">
    <property type="entry name" value="Homeodomain-like"/>
    <property type="match status" value="2"/>
</dbReference>
<evidence type="ECO:0000313" key="11">
    <source>
        <dbReference type="EMBL" id="OME91413.1"/>
    </source>
</evidence>
<keyword evidence="5" id="KW-0805">Transcription regulation</keyword>
<dbReference type="Gene3D" id="3.40.50.2300">
    <property type="match status" value="1"/>
</dbReference>
<evidence type="ECO:0000313" key="12">
    <source>
        <dbReference type="Proteomes" id="UP000187074"/>
    </source>
</evidence>
<dbReference type="EMBL" id="MRTF01000006">
    <property type="protein sequence ID" value="OME91413.1"/>
    <property type="molecule type" value="Genomic_DNA"/>
</dbReference>
<dbReference type="Proteomes" id="UP000187074">
    <property type="component" value="Unassembled WGS sequence"/>
</dbReference>
<gene>
    <name evidence="11" type="ORF">BK123_18310</name>
</gene>
<dbReference type="Pfam" id="PF12833">
    <property type="entry name" value="HTH_18"/>
    <property type="match status" value="1"/>
</dbReference>
<dbReference type="SUPFAM" id="SSF52172">
    <property type="entry name" value="CheY-like"/>
    <property type="match status" value="1"/>
</dbReference>
<dbReference type="InterPro" id="IPR041522">
    <property type="entry name" value="CdaR_GGDEF"/>
</dbReference>
<dbReference type="GO" id="GO:0003700">
    <property type="term" value="F:DNA-binding transcription factor activity"/>
    <property type="evidence" value="ECO:0007669"/>
    <property type="project" value="InterPro"/>
</dbReference>
<evidence type="ECO:0000256" key="5">
    <source>
        <dbReference type="ARBA" id="ARBA00023015"/>
    </source>
</evidence>
<name>A0A1R1AZ89_PAELA</name>
<dbReference type="RefSeq" id="WP_076323808.1">
    <property type="nucleotide sequence ID" value="NZ_MRTF01000006.1"/>
</dbReference>
<dbReference type="SMART" id="SM00448">
    <property type="entry name" value="REC"/>
    <property type="match status" value="1"/>
</dbReference>
<evidence type="ECO:0000256" key="1">
    <source>
        <dbReference type="ARBA" id="ARBA00004496"/>
    </source>
</evidence>
<keyword evidence="2" id="KW-0963">Cytoplasm</keyword>
<dbReference type="GO" id="GO:0000160">
    <property type="term" value="P:phosphorelay signal transduction system"/>
    <property type="evidence" value="ECO:0007669"/>
    <property type="project" value="UniProtKB-KW"/>
</dbReference>
<evidence type="ECO:0000259" key="9">
    <source>
        <dbReference type="PROSITE" id="PS01124"/>
    </source>
</evidence>
<dbReference type="PROSITE" id="PS00041">
    <property type="entry name" value="HTH_ARAC_FAMILY_1"/>
    <property type="match status" value="1"/>
</dbReference>
<dbReference type="STRING" id="1401.BK123_18310"/>
<dbReference type="InterPro" id="IPR011006">
    <property type="entry name" value="CheY-like_superfamily"/>
</dbReference>
<evidence type="ECO:0000259" key="10">
    <source>
        <dbReference type="PROSITE" id="PS50110"/>
    </source>
</evidence>
<reference evidence="11 12" key="1">
    <citation type="submission" date="2016-11" db="EMBL/GenBank/DDBJ databases">
        <title>Paenibacillus species isolates.</title>
        <authorList>
            <person name="Beno S.M."/>
        </authorList>
    </citation>
    <scope>NUCLEOTIDE SEQUENCE [LARGE SCALE GENOMIC DNA]</scope>
    <source>
        <strain evidence="11 12">FSL F4-0100</strain>
    </source>
</reference>
<comment type="caution">
    <text evidence="11">The sequence shown here is derived from an EMBL/GenBank/DDBJ whole genome shotgun (WGS) entry which is preliminary data.</text>
</comment>
<feature type="domain" description="Response regulatory" evidence="10">
    <location>
        <begin position="5"/>
        <end position="123"/>
    </location>
</feature>
<dbReference type="InterPro" id="IPR018062">
    <property type="entry name" value="HTH_AraC-typ_CS"/>
</dbReference>
<sequence>MQWNRAILVDDEVFTRKGLLKLIDWEACGFQIVDEADNGEDALELIERLQPDVVITDIRMPVLDGLELIRHVVMKDIVKPYFIIVSGYDDFNYAQQAVRYGVHDFILKPIDETEFSHALVRLSERLELDREARMREERLMSGALMESLIIGEADEALLQEWEQRLELQPEGHLFYVFVERNDHPLASRANDNDGGRAEFKDRVEATLLAISSGEQPFYLHEHRSRIGIIVPGSILHSFQGCQRGFARRIQQSLADSDDERVFVYFGQPVMQLSHIQKAYETAKESLLYKYIYDESGIVIHEEASQHTLHYIGLEEGLYQQLLEQIEELHFEKLEVTIRLLFESFREKLYAPEAVKTAINQCVLGVVRVLSSMDGDQNQISSLEPMTEWHDRNLSLQGLMRLFTDFAIESANYIARLRKEQHKGGIQKIKAYIETHYHENISLKGIAGKFYMNPVYLGQLFKKAYGMYFNDFLLQLRVNEAKRLLRQTDLRIYEVAERVGFGNPDYFVTQFEKLERMTPSEYRSRLMKEAASEGTDR</sequence>
<dbReference type="Pfam" id="PF00072">
    <property type="entry name" value="Response_reg"/>
    <property type="match status" value="1"/>
</dbReference>
<evidence type="ECO:0000256" key="8">
    <source>
        <dbReference type="PROSITE-ProRule" id="PRU00169"/>
    </source>
</evidence>
<dbReference type="InterPro" id="IPR018060">
    <property type="entry name" value="HTH_AraC"/>
</dbReference>
<dbReference type="InterPro" id="IPR009057">
    <property type="entry name" value="Homeodomain-like_sf"/>
</dbReference>
<keyword evidence="3 8" id="KW-0597">Phosphoprotein</keyword>
<evidence type="ECO:0000256" key="2">
    <source>
        <dbReference type="ARBA" id="ARBA00022490"/>
    </source>
</evidence>
<feature type="domain" description="HTH araC/xylS-type" evidence="9">
    <location>
        <begin position="426"/>
        <end position="524"/>
    </location>
</feature>
<protein>
    <submittedName>
        <fullName evidence="11">DNA-binding response regulator</fullName>
    </submittedName>
</protein>
<dbReference type="PANTHER" id="PTHR42713">
    <property type="entry name" value="HISTIDINE KINASE-RELATED"/>
    <property type="match status" value="1"/>
</dbReference>
<dbReference type="PANTHER" id="PTHR42713:SF3">
    <property type="entry name" value="TRANSCRIPTIONAL REGULATORY PROTEIN HPTR"/>
    <property type="match status" value="1"/>
</dbReference>
<dbReference type="PROSITE" id="PS01124">
    <property type="entry name" value="HTH_ARAC_FAMILY_2"/>
    <property type="match status" value="1"/>
</dbReference>
<feature type="modified residue" description="4-aspartylphosphate" evidence="8">
    <location>
        <position position="57"/>
    </location>
</feature>
<accession>A0A1R1AZ89</accession>